<dbReference type="AlphaFoldDB" id="X1SGC1"/>
<feature type="domain" description="DNA methylase adenine-specific" evidence="1">
    <location>
        <begin position="16"/>
        <end position="63"/>
    </location>
</feature>
<dbReference type="InterPro" id="IPR003356">
    <property type="entry name" value="DNA_methylase_A-5"/>
</dbReference>
<evidence type="ECO:0000313" key="2">
    <source>
        <dbReference type="EMBL" id="GAI66834.1"/>
    </source>
</evidence>
<protein>
    <recommendedName>
        <fullName evidence="1">DNA methylase adenine-specific domain-containing protein</fullName>
    </recommendedName>
</protein>
<dbReference type="SUPFAM" id="SSF53335">
    <property type="entry name" value="S-adenosyl-L-methionine-dependent methyltransferases"/>
    <property type="match status" value="1"/>
</dbReference>
<feature type="non-terminal residue" evidence="2">
    <location>
        <position position="63"/>
    </location>
</feature>
<comment type="caution">
    <text evidence="2">The sequence shown here is derived from an EMBL/GenBank/DDBJ whole genome shotgun (WGS) entry which is preliminary data.</text>
</comment>
<dbReference type="GO" id="GO:0008170">
    <property type="term" value="F:N-methyltransferase activity"/>
    <property type="evidence" value="ECO:0007669"/>
    <property type="project" value="InterPro"/>
</dbReference>
<gene>
    <name evidence="2" type="ORF">S06H3_65253</name>
</gene>
<accession>X1SGC1</accession>
<dbReference type="InterPro" id="IPR029063">
    <property type="entry name" value="SAM-dependent_MTases_sf"/>
</dbReference>
<name>X1SGC1_9ZZZZ</name>
<dbReference type="Pfam" id="PF02384">
    <property type="entry name" value="N6_Mtase"/>
    <property type="match status" value="1"/>
</dbReference>
<proteinExistence type="predicted"/>
<dbReference type="EMBL" id="BARV01043866">
    <property type="protein sequence ID" value="GAI66834.1"/>
    <property type="molecule type" value="Genomic_DNA"/>
</dbReference>
<sequence>MCASALEPLKFHDVDLDVIDAAFEYLINPEQKGAKGQYFTPRMVVDMAVKMIDPQVDERVVDP</sequence>
<organism evidence="2">
    <name type="scientific">marine sediment metagenome</name>
    <dbReference type="NCBI Taxonomy" id="412755"/>
    <lineage>
        <taxon>unclassified sequences</taxon>
        <taxon>metagenomes</taxon>
        <taxon>ecological metagenomes</taxon>
    </lineage>
</organism>
<dbReference type="Gene3D" id="3.40.50.150">
    <property type="entry name" value="Vaccinia Virus protein VP39"/>
    <property type="match status" value="1"/>
</dbReference>
<evidence type="ECO:0000259" key="1">
    <source>
        <dbReference type="Pfam" id="PF02384"/>
    </source>
</evidence>
<reference evidence="2" key="1">
    <citation type="journal article" date="2014" name="Front. Microbiol.">
        <title>High frequency of phylogenetically diverse reductive dehalogenase-homologous genes in deep subseafloor sedimentary metagenomes.</title>
        <authorList>
            <person name="Kawai M."/>
            <person name="Futagami T."/>
            <person name="Toyoda A."/>
            <person name="Takaki Y."/>
            <person name="Nishi S."/>
            <person name="Hori S."/>
            <person name="Arai W."/>
            <person name="Tsubouchi T."/>
            <person name="Morono Y."/>
            <person name="Uchiyama I."/>
            <person name="Ito T."/>
            <person name="Fujiyama A."/>
            <person name="Inagaki F."/>
            <person name="Takami H."/>
        </authorList>
    </citation>
    <scope>NUCLEOTIDE SEQUENCE</scope>
    <source>
        <strain evidence="2">Expedition CK06-06</strain>
    </source>
</reference>
<dbReference type="GO" id="GO:0003677">
    <property type="term" value="F:DNA binding"/>
    <property type="evidence" value="ECO:0007669"/>
    <property type="project" value="InterPro"/>
</dbReference>